<evidence type="ECO:0000256" key="1">
    <source>
        <dbReference type="SAM" id="MobiDB-lite"/>
    </source>
</evidence>
<proteinExistence type="predicted"/>
<dbReference type="Pfam" id="PF08241">
    <property type="entry name" value="Methyltransf_11"/>
    <property type="match status" value="1"/>
</dbReference>
<dbReference type="RefSeq" id="WP_187743360.1">
    <property type="nucleotide sequence ID" value="NZ_CP060825.1"/>
</dbReference>
<feature type="compositionally biased region" description="Gly residues" evidence="1">
    <location>
        <begin position="257"/>
        <end position="268"/>
    </location>
</feature>
<dbReference type="AlphaFoldDB" id="A0A7H0I0I5"/>
<organism evidence="3 4">
    <name type="scientific">Streptomyces genisteinicus</name>
    <dbReference type="NCBI Taxonomy" id="2768068"/>
    <lineage>
        <taxon>Bacteria</taxon>
        <taxon>Bacillati</taxon>
        <taxon>Actinomycetota</taxon>
        <taxon>Actinomycetes</taxon>
        <taxon>Kitasatosporales</taxon>
        <taxon>Streptomycetaceae</taxon>
        <taxon>Streptomyces</taxon>
    </lineage>
</organism>
<dbReference type="Gene3D" id="3.40.50.150">
    <property type="entry name" value="Vaccinia Virus protein VP39"/>
    <property type="match status" value="1"/>
</dbReference>
<dbReference type="GO" id="GO:0032259">
    <property type="term" value="P:methylation"/>
    <property type="evidence" value="ECO:0007669"/>
    <property type="project" value="UniProtKB-KW"/>
</dbReference>
<evidence type="ECO:0000313" key="4">
    <source>
        <dbReference type="Proteomes" id="UP000516230"/>
    </source>
</evidence>
<dbReference type="CDD" id="cd02440">
    <property type="entry name" value="AdoMet_MTases"/>
    <property type="match status" value="1"/>
</dbReference>
<gene>
    <name evidence="3" type="ORF">IAG43_27455</name>
</gene>
<keyword evidence="3" id="KW-0489">Methyltransferase</keyword>
<dbReference type="InterPro" id="IPR013216">
    <property type="entry name" value="Methyltransf_11"/>
</dbReference>
<sequence length="268" mass="27819">MLDYDREADRYDATRGGVPRAGAAARAVLGLVPPTARTLLDIGCGTGLVTERLARTGLSVHGCDASAAMARRAVARVPGGVALGDVRRLPVRDASVDAVTAVWLLHLLPDAGPVIAEAARVLRPGGVLVATVDKDAGHDVGSDIDTVLRPHRSRAHASDRGDLVTDTAAAHGLRPAGGARFTGHGQGRTPQDAAGMLLAGGYRSWFDDGDDGATAERLAAALRALPHQSRRRHDPSYTLLAFRRPGTAPDPHRTETGGRGGAAGARDD</sequence>
<dbReference type="SUPFAM" id="SSF53335">
    <property type="entry name" value="S-adenosyl-L-methionine-dependent methyltransferases"/>
    <property type="match status" value="1"/>
</dbReference>
<accession>A0A7H0I0I5</accession>
<dbReference type="KEGG" id="sgj:IAG43_27455"/>
<evidence type="ECO:0000259" key="2">
    <source>
        <dbReference type="Pfam" id="PF08241"/>
    </source>
</evidence>
<name>A0A7H0I0I5_9ACTN</name>
<feature type="region of interest" description="Disordered" evidence="1">
    <location>
        <begin position="226"/>
        <end position="268"/>
    </location>
</feature>
<feature type="domain" description="Methyltransferase type 11" evidence="2">
    <location>
        <begin position="40"/>
        <end position="129"/>
    </location>
</feature>
<dbReference type="EMBL" id="CP060825">
    <property type="protein sequence ID" value="QNP66301.1"/>
    <property type="molecule type" value="Genomic_DNA"/>
</dbReference>
<evidence type="ECO:0000313" key="3">
    <source>
        <dbReference type="EMBL" id="QNP66301.1"/>
    </source>
</evidence>
<dbReference type="Proteomes" id="UP000516230">
    <property type="component" value="Chromosome"/>
</dbReference>
<dbReference type="InterPro" id="IPR029063">
    <property type="entry name" value="SAM-dependent_MTases_sf"/>
</dbReference>
<dbReference type="PANTHER" id="PTHR43591">
    <property type="entry name" value="METHYLTRANSFERASE"/>
    <property type="match status" value="1"/>
</dbReference>
<reference evidence="3 4" key="1">
    <citation type="submission" date="2020-08" db="EMBL/GenBank/DDBJ databases">
        <title>A novel species.</title>
        <authorList>
            <person name="Gao J."/>
        </authorList>
    </citation>
    <scope>NUCLEOTIDE SEQUENCE [LARGE SCALE GENOMIC DNA]</scope>
    <source>
        <strain evidence="3 4">CRPJ-33</strain>
    </source>
</reference>
<protein>
    <submittedName>
        <fullName evidence="3">Class I SAM-dependent methyltransferase</fullName>
    </submittedName>
</protein>
<keyword evidence="3" id="KW-0808">Transferase</keyword>
<keyword evidence="4" id="KW-1185">Reference proteome</keyword>
<dbReference type="GO" id="GO:0008757">
    <property type="term" value="F:S-adenosylmethionine-dependent methyltransferase activity"/>
    <property type="evidence" value="ECO:0007669"/>
    <property type="project" value="InterPro"/>
</dbReference>
<dbReference type="PANTHER" id="PTHR43591:SF99">
    <property type="entry name" value="OS06G0646000 PROTEIN"/>
    <property type="match status" value="1"/>
</dbReference>